<feature type="compositionally biased region" description="Basic and acidic residues" evidence="1">
    <location>
        <begin position="90"/>
        <end position="105"/>
    </location>
</feature>
<organism evidence="2 3">
    <name type="scientific">Candidatus Raymondbacteria bacterium RIFOXYD12_FULL_49_13</name>
    <dbReference type="NCBI Taxonomy" id="1817890"/>
    <lineage>
        <taxon>Bacteria</taxon>
        <taxon>Raymondiibacteriota</taxon>
    </lineage>
</organism>
<sequence length="105" mass="11636">MIGEKKKSFPGYPAYPAGDDIYNKGKKLGLDPEDLSKNKRPRVKPGKNNKKNLNEVALGVDLDVPGAELDDEQENVGSEDEENNYYSLGGDRHDDLDEDRVGISE</sequence>
<evidence type="ECO:0000256" key="1">
    <source>
        <dbReference type="SAM" id="MobiDB-lite"/>
    </source>
</evidence>
<feature type="compositionally biased region" description="Basic and acidic residues" evidence="1">
    <location>
        <begin position="28"/>
        <end position="37"/>
    </location>
</feature>
<gene>
    <name evidence="2" type="ORF">A2519_01490</name>
</gene>
<accession>A0A1F7F3E8</accession>
<feature type="compositionally biased region" description="Acidic residues" evidence="1">
    <location>
        <begin position="68"/>
        <end position="83"/>
    </location>
</feature>
<feature type="region of interest" description="Disordered" evidence="1">
    <location>
        <begin position="1"/>
        <end position="105"/>
    </location>
</feature>
<name>A0A1F7F3E8_UNCRA</name>
<dbReference type="Proteomes" id="UP000179243">
    <property type="component" value="Unassembled WGS sequence"/>
</dbReference>
<evidence type="ECO:0000313" key="3">
    <source>
        <dbReference type="Proteomes" id="UP000179243"/>
    </source>
</evidence>
<evidence type="ECO:0000313" key="2">
    <source>
        <dbReference type="EMBL" id="OGK01179.1"/>
    </source>
</evidence>
<feature type="compositionally biased region" description="Basic residues" evidence="1">
    <location>
        <begin position="38"/>
        <end position="50"/>
    </location>
</feature>
<comment type="caution">
    <text evidence="2">The sequence shown here is derived from an EMBL/GenBank/DDBJ whole genome shotgun (WGS) entry which is preliminary data.</text>
</comment>
<proteinExistence type="predicted"/>
<dbReference type="EMBL" id="MFYX01000131">
    <property type="protein sequence ID" value="OGK01179.1"/>
    <property type="molecule type" value="Genomic_DNA"/>
</dbReference>
<dbReference type="AlphaFoldDB" id="A0A1F7F3E8"/>
<protein>
    <submittedName>
        <fullName evidence="2">Uncharacterized protein</fullName>
    </submittedName>
</protein>
<reference evidence="2 3" key="1">
    <citation type="journal article" date="2016" name="Nat. Commun.">
        <title>Thousands of microbial genomes shed light on interconnected biogeochemical processes in an aquifer system.</title>
        <authorList>
            <person name="Anantharaman K."/>
            <person name="Brown C.T."/>
            <person name="Hug L.A."/>
            <person name="Sharon I."/>
            <person name="Castelle C.J."/>
            <person name="Probst A.J."/>
            <person name="Thomas B.C."/>
            <person name="Singh A."/>
            <person name="Wilkins M.J."/>
            <person name="Karaoz U."/>
            <person name="Brodie E.L."/>
            <person name="Williams K.H."/>
            <person name="Hubbard S.S."/>
            <person name="Banfield J.F."/>
        </authorList>
    </citation>
    <scope>NUCLEOTIDE SEQUENCE [LARGE SCALE GENOMIC DNA]</scope>
</reference>